<sequence length="205" mass="23965">MHRLMQKLGPALFTKINSIEVYFPVRHKDPKFRMAPLRSQATTLEFAPYTPRQMHRVRIHCRDKVKLHSWKLDSNIARVLCTSRVSATSALSVQIECMNVSRRILKRVIVSCRHLVGIYFNSCHIHTEGFRIPEHLEFNLRSITFYNSKFPNSVTSMLAGIAMCKLKTQIKRISFSDCDINFDKVKEEMKFYSLENINLSTSIYY</sequence>
<dbReference type="Proteomes" id="UP001295684">
    <property type="component" value="Unassembled WGS sequence"/>
</dbReference>
<protein>
    <submittedName>
        <fullName evidence="1">Uncharacterized protein</fullName>
    </submittedName>
</protein>
<evidence type="ECO:0000313" key="1">
    <source>
        <dbReference type="EMBL" id="CAI2378727.1"/>
    </source>
</evidence>
<dbReference type="SUPFAM" id="SSF52047">
    <property type="entry name" value="RNI-like"/>
    <property type="match status" value="1"/>
</dbReference>
<proteinExistence type="predicted"/>
<evidence type="ECO:0000313" key="2">
    <source>
        <dbReference type="Proteomes" id="UP001295684"/>
    </source>
</evidence>
<reference evidence="1" key="1">
    <citation type="submission" date="2023-07" db="EMBL/GenBank/DDBJ databases">
        <authorList>
            <consortium name="AG Swart"/>
            <person name="Singh M."/>
            <person name="Singh A."/>
            <person name="Seah K."/>
            <person name="Emmerich C."/>
        </authorList>
    </citation>
    <scope>NUCLEOTIDE SEQUENCE</scope>
    <source>
        <strain evidence="1">DP1</strain>
    </source>
</reference>
<dbReference type="EMBL" id="CAMPGE010020486">
    <property type="protein sequence ID" value="CAI2378727.1"/>
    <property type="molecule type" value="Genomic_DNA"/>
</dbReference>
<comment type="caution">
    <text evidence="1">The sequence shown here is derived from an EMBL/GenBank/DDBJ whole genome shotgun (WGS) entry which is preliminary data.</text>
</comment>
<gene>
    <name evidence="1" type="ORF">ECRASSUSDP1_LOCUS20127</name>
</gene>
<name>A0AAD2D3G3_EUPCR</name>
<keyword evidence="2" id="KW-1185">Reference proteome</keyword>
<organism evidence="1 2">
    <name type="scientific">Euplotes crassus</name>
    <dbReference type="NCBI Taxonomy" id="5936"/>
    <lineage>
        <taxon>Eukaryota</taxon>
        <taxon>Sar</taxon>
        <taxon>Alveolata</taxon>
        <taxon>Ciliophora</taxon>
        <taxon>Intramacronucleata</taxon>
        <taxon>Spirotrichea</taxon>
        <taxon>Hypotrichia</taxon>
        <taxon>Euplotida</taxon>
        <taxon>Euplotidae</taxon>
        <taxon>Moneuplotes</taxon>
    </lineage>
</organism>
<dbReference type="AlphaFoldDB" id="A0AAD2D3G3"/>
<accession>A0AAD2D3G3</accession>